<keyword evidence="4" id="KW-1185">Reference proteome</keyword>
<dbReference type="OrthoDB" id="5103851at2759"/>
<feature type="chain" id="PRO_5034316276" description="Cell wall protein" evidence="2">
    <location>
        <begin position="26"/>
        <end position="267"/>
    </location>
</feature>
<name>A0A8H4XN60_9HYPO</name>
<dbReference type="Proteomes" id="UP000635477">
    <property type="component" value="Unassembled WGS sequence"/>
</dbReference>
<feature type="signal peptide" evidence="2">
    <location>
        <begin position="1"/>
        <end position="25"/>
    </location>
</feature>
<evidence type="ECO:0000256" key="2">
    <source>
        <dbReference type="SAM" id="SignalP"/>
    </source>
</evidence>
<sequence>MAVFKIKTLASALAVLGVFATGAAAEAALSAETSTDAPVTQQHGSTTSDGMLLYTMSICTITHQTECSMVMSTGGEVPPPAETNEPSVPAEGEPTTYHGEGETFPGEGYPEPSETGPHATVLTGSQPGYTAPGATAPGESGEPGESVPAPSGVPVPVPSGEPVPAPSGEPVPVPSVISTTDASGNPTVLTTAYDEPSGTAVTDTVTDTATDTASGSLTDAYPSSTGEIDETAVTGTPTVTATGAGTMPTAAPAAVFGLAGMLAAIVI</sequence>
<accession>A0A8H4XN60</accession>
<feature type="region of interest" description="Disordered" evidence="1">
    <location>
        <begin position="73"/>
        <end position="228"/>
    </location>
</feature>
<feature type="compositionally biased region" description="Low complexity" evidence="1">
    <location>
        <begin position="198"/>
        <end position="220"/>
    </location>
</feature>
<comment type="caution">
    <text evidence="3">The sequence shown here is derived from an EMBL/GenBank/DDBJ whole genome shotgun (WGS) entry which is preliminary data.</text>
</comment>
<gene>
    <name evidence="3" type="ORF">FZEAL_3186</name>
</gene>
<organism evidence="3 4">
    <name type="scientific">Fusarium zealandicum</name>
    <dbReference type="NCBI Taxonomy" id="1053134"/>
    <lineage>
        <taxon>Eukaryota</taxon>
        <taxon>Fungi</taxon>
        <taxon>Dikarya</taxon>
        <taxon>Ascomycota</taxon>
        <taxon>Pezizomycotina</taxon>
        <taxon>Sordariomycetes</taxon>
        <taxon>Hypocreomycetidae</taxon>
        <taxon>Hypocreales</taxon>
        <taxon>Nectriaceae</taxon>
        <taxon>Fusarium</taxon>
        <taxon>Fusarium staphyleae species complex</taxon>
    </lineage>
</organism>
<evidence type="ECO:0008006" key="5">
    <source>
        <dbReference type="Google" id="ProtNLM"/>
    </source>
</evidence>
<evidence type="ECO:0000256" key="1">
    <source>
        <dbReference type="SAM" id="MobiDB-lite"/>
    </source>
</evidence>
<dbReference type="AlphaFoldDB" id="A0A8H4XN60"/>
<proteinExistence type="predicted"/>
<keyword evidence="2" id="KW-0732">Signal</keyword>
<evidence type="ECO:0000313" key="4">
    <source>
        <dbReference type="Proteomes" id="UP000635477"/>
    </source>
</evidence>
<feature type="compositionally biased region" description="Pro residues" evidence="1">
    <location>
        <begin position="151"/>
        <end position="173"/>
    </location>
</feature>
<feature type="compositionally biased region" description="Polar residues" evidence="1">
    <location>
        <begin position="177"/>
        <end position="190"/>
    </location>
</feature>
<protein>
    <recommendedName>
        <fullName evidence="5">Cell wall protein</fullName>
    </recommendedName>
</protein>
<dbReference type="EMBL" id="JABEYC010000198">
    <property type="protein sequence ID" value="KAF4980901.1"/>
    <property type="molecule type" value="Genomic_DNA"/>
</dbReference>
<reference evidence="3" key="2">
    <citation type="submission" date="2020-05" db="EMBL/GenBank/DDBJ databases">
        <authorList>
            <person name="Kim H.-S."/>
            <person name="Proctor R.H."/>
            <person name="Brown D.W."/>
        </authorList>
    </citation>
    <scope>NUCLEOTIDE SEQUENCE</scope>
    <source>
        <strain evidence="3">NRRL 22465</strain>
    </source>
</reference>
<reference evidence="3" key="1">
    <citation type="journal article" date="2020" name="BMC Genomics">
        <title>Correction to: Identification and distribution of gene clusters required for synthesis of sphingolipid metabolism inhibitors in diverse species of the filamentous fungus Fusarium.</title>
        <authorList>
            <person name="Kim H.S."/>
            <person name="Lohmar J.M."/>
            <person name="Busman M."/>
            <person name="Brown D.W."/>
            <person name="Naumann T.A."/>
            <person name="Divon H.H."/>
            <person name="Lysoe E."/>
            <person name="Uhlig S."/>
            <person name="Proctor R.H."/>
        </authorList>
    </citation>
    <scope>NUCLEOTIDE SEQUENCE</scope>
    <source>
        <strain evidence="3">NRRL 22465</strain>
    </source>
</reference>
<evidence type="ECO:0000313" key="3">
    <source>
        <dbReference type="EMBL" id="KAF4980901.1"/>
    </source>
</evidence>